<sequence>MRKYCDSLTAYARAATRPVAVGSVVIGGGNPVRIQSMTNTDTNDTEASAAQVRRIAGAGGEIVRLTAQGRREAANLAAIRARLREEGCSVPLVADIHFVPEAALVAAENVEKVRINPGNFNDRGGQFDRLVALCREHGTALRIGVNHGSLSAAVMERYGDTPEGMVASAVEYLALCRERGFDPVVVSLKSSNVRVMVQAYRLLAAEMRERGWDYPLHLGVTEAGDDMEGRIKSAVGIGALLADGLGDTIRVSLTEAPEREIPVARQLADYFAAREGHAPIPAVDESFYSPYEYRRRRSEPVEGVGGDRPPVIWSELPEALRGKVFYADIHSVGEVPDGRIVVLTTANGNGVAEQRAFFLRMEQAGKRNPVIVKRSYRERSLEALQVKAAADTGMLFLDGYGDGLWIENETPAGDGPSAAGGLSGAATISAAGEARVGDAMSAAGGCSGKEQAAQMAGPGTPVPGADDTITPERIDALSLAILQAARVRISKAEYIACPSCGRTLYDLQETLAAIKARTAHLVGVKIGVMGCIVNGPGEMADADYGYVGAGPGRITLYRGREVVRRGIPQAEALDELVALLRADGKWREP</sequence>
<feature type="binding site" evidence="7">
    <location>
        <position position="497"/>
    </location>
    <ligand>
        <name>[4Fe-4S] cluster</name>
        <dbReference type="ChEBI" id="CHEBI:49883"/>
    </ligand>
</feature>
<dbReference type="GO" id="GO:0141197">
    <property type="term" value="F:4-hydroxy-3-methylbut-2-enyl-diphosphate synthase activity (flavodoxin)"/>
    <property type="evidence" value="ECO:0007669"/>
    <property type="project" value="UniProtKB-EC"/>
</dbReference>
<feature type="binding site" evidence="7">
    <location>
        <position position="531"/>
    </location>
    <ligand>
        <name>[4Fe-4S] cluster</name>
        <dbReference type="ChEBI" id="CHEBI:49883"/>
    </ligand>
</feature>
<protein>
    <recommendedName>
        <fullName evidence="7">4-hydroxy-3-methylbut-2-en-1-yl diphosphate synthase (flavodoxin)</fullName>
        <ecNumber evidence="7">1.17.7.3</ecNumber>
    </recommendedName>
    <alternativeName>
        <fullName evidence="7">1-hydroxy-2-methyl-2-(E)-butenyl 4-diphosphate synthase</fullName>
    </alternativeName>
</protein>
<dbReference type="Pfam" id="PF26540">
    <property type="entry name" value="GcpE_C"/>
    <property type="match status" value="1"/>
</dbReference>
<reference evidence="10 11" key="1">
    <citation type="submission" date="2011-08" db="EMBL/GenBank/DDBJ databases">
        <title>The Genome Sequence of Alistipes indistinctus YIT 12060.</title>
        <authorList>
            <consortium name="The Broad Institute Genome Sequencing Platform"/>
            <person name="Earl A."/>
            <person name="Ward D."/>
            <person name="Feldgarden M."/>
            <person name="Gevers D."/>
            <person name="Morotomi M."/>
            <person name="Young S.K."/>
            <person name="Zeng Q."/>
            <person name="Gargeya S."/>
            <person name="Fitzgerald M."/>
            <person name="Haas B."/>
            <person name="Abouelleil A."/>
            <person name="Alvarado L."/>
            <person name="Arachchi H.M."/>
            <person name="Berlin A."/>
            <person name="Brown A."/>
            <person name="Chapman S.B."/>
            <person name="Chen Z."/>
            <person name="Dunbar C."/>
            <person name="Freedman E."/>
            <person name="Gearin G."/>
            <person name="Gellesch M."/>
            <person name="Goldberg J."/>
            <person name="Griggs A."/>
            <person name="Gujja S."/>
            <person name="Heiman D."/>
            <person name="Howarth C."/>
            <person name="Larson L."/>
            <person name="Lui A."/>
            <person name="MacDonald P.J.P."/>
            <person name="Montmayeur A."/>
            <person name="Murphy C."/>
            <person name="Neiman D."/>
            <person name="Pearson M."/>
            <person name="Priest M."/>
            <person name="Roberts A."/>
            <person name="Saif S."/>
            <person name="Shea T."/>
            <person name="Shenoy N."/>
            <person name="Sisk P."/>
            <person name="Stolte C."/>
            <person name="Sykes S."/>
            <person name="Wortman J."/>
            <person name="Nusbaum C."/>
            <person name="Birren B."/>
        </authorList>
    </citation>
    <scope>NUCLEOTIDE SEQUENCE [LARGE SCALE GENOMIC DNA]</scope>
    <source>
        <strain evidence="10 11">YIT 12060</strain>
    </source>
</reference>
<dbReference type="PANTHER" id="PTHR30454">
    <property type="entry name" value="4-HYDROXY-3-METHYLBUT-2-EN-1-YL DIPHOSPHATE SYNTHASE"/>
    <property type="match status" value="1"/>
</dbReference>
<dbReference type="EMBL" id="ADLD01000003">
    <property type="protein sequence ID" value="EHB93341.1"/>
    <property type="molecule type" value="Genomic_DNA"/>
</dbReference>
<dbReference type="InterPro" id="IPR045854">
    <property type="entry name" value="NO2/SO3_Rdtase_4Fe4S_sf"/>
</dbReference>
<evidence type="ECO:0000256" key="1">
    <source>
        <dbReference type="ARBA" id="ARBA00022485"/>
    </source>
</evidence>
<dbReference type="NCBIfam" id="TIGR00612">
    <property type="entry name" value="ispG_gcpE"/>
    <property type="match status" value="1"/>
</dbReference>
<accession>G5H5A2</accession>
<dbReference type="InterPro" id="IPR058579">
    <property type="entry name" value="IspG_C"/>
</dbReference>
<dbReference type="InterPro" id="IPR011005">
    <property type="entry name" value="Dihydropteroate_synth-like_sf"/>
</dbReference>
<comment type="similarity">
    <text evidence="7">Belongs to the IspG family.</text>
</comment>
<dbReference type="HOGENOM" id="CLU_012689_0_0_10"/>
<dbReference type="GO" id="GO:0051539">
    <property type="term" value="F:4 iron, 4 sulfur cluster binding"/>
    <property type="evidence" value="ECO:0007669"/>
    <property type="project" value="UniProtKB-UniRule"/>
</dbReference>
<evidence type="ECO:0000256" key="4">
    <source>
        <dbReference type="ARBA" id="ARBA00023004"/>
    </source>
</evidence>
<evidence type="ECO:0000256" key="2">
    <source>
        <dbReference type="ARBA" id="ARBA00022723"/>
    </source>
</evidence>
<comment type="pathway">
    <text evidence="7">Isoprenoid biosynthesis; isopentenyl diphosphate biosynthesis via DXP pathway; isopentenyl diphosphate from 1-deoxy-D-xylulose 5-phosphate: step 5/6.</text>
</comment>
<comment type="caution">
    <text evidence="10">The sequence shown here is derived from an EMBL/GenBank/DDBJ whole genome shotgun (WGS) entry which is preliminary data.</text>
</comment>
<dbReference type="RefSeq" id="WP_009132918.1">
    <property type="nucleotide sequence ID" value="NZ_CP102250.1"/>
</dbReference>
<feature type="binding site" evidence="7">
    <location>
        <position position="500"/>
    </location>
    <ligand>
        <name>[4Fe-4S] cluster</name>
        <dbReference type="ChEBI" id="CHEBI:49883"/>
    </ligand>
</feature>
<dbReference type="PATRIC" id="fig|742725.3.peg.127"/>
<evidence type="ECO:0000259" key="8">
    <source>
        <dbReference type="Pfam" id="PF04551"/>
    </source>
</evidence>
<dbReference type="HAMAP" id="MF_00159">
    <property type="entry name" value="IspG"/>
    <property type="match status" value="1"/>
</dbReference>
<dbReference type="SUPFAM" id="SSF56014">
    <property type="entry name" value="Nitrite and sulphite reductase 4Fe-4S domain-like"/>
    <property type="match status" value="1"/>
</dbReference>
<feature type="binding site" evidence="7">
    <location>
        <position position="538"/>
    </location>
    <ligand>
        <name>[4Fe-4S] cluster</name>
        <dbReference type="ChEBI" id="CHEBI:49883"/>
    </ligand>
</feature>
<dbReference type="GO" id="GO:0016114">
    <property type="term" value="P:terpenoid biosynthetic process"/>
    <property type="evidence" value="ECO:0007669"/>
    <property type="project" value="InterPro"/>
</dbReference>
<keyword evidence="3 7" id="KW-0560">Oxidoreductase</keyword>
<keyword evidence="6 7" id="KW-0414">Isoprene biosynthesis</keyword>
<dbReference type="AlphaFoldDB" id="G5H5A2"/>
<feature type="domain" description="IspG C-terminal" evidence="9">
    <location>
        <begin position="493"/>
        <end position="580"/>
    </location>
</feature>
<evidence type="ECO:0000256" key="5">
    <source>
        <dbReference type="ARBA" id="ARBA00023014"/>
    </source>
</evidence>
<dbReference type="PANTHER" id="PTHR30454:SF0">
    <property type="entry name" value="4-HYDROXY-3-METHYLBUT-2-EN-1-YL DIPHOSPHATE SYNTHASE (FERREDOXIN), CHLOROPLASTIC"/>
    <property type="match status" value="1"/>
</dbReference>
<dbReference type="GO" id="GO:0005506">
    <property type="term" value="F:iron ion binding"/>
    <property type="evidence" value="ECO:0007669"/>
    <property type="project" value="InterPro"/>
</dbReference>
<keyword evidence="5 7" id="KW-0411">Iron-sulfur</keyword>
<evidence type="ECO:0000256" key="6">
    <source>
        <dbReference type="ARBA" id="ARBA00023229"/>
    </source>
</evidence>
<dbReference type="UniPathway" id="UPA00056">
    <property type="reaction ID" value="UER00096"/>
</dbReference>
<dbReference type="PIRSF" id="PIRSF037336">
    <property type="entry name" value="IspG_like"/>
    <property type="match status" value="1"/>
</dbReference>
<dbReference type="InterPro" id="IPR058578">
    <property type="entry name" value="IspG_TIM"/>
</dbReference>
<dbReference type="GeneID" id="92816538"/>
<evidence type="ECO:0000259" key="9">
    <source>
        <dbReference type="Pfam" id="PF26540"/>
    </source>
</evidence>
<evidence type="ECO:0000256" key="3">
    <source>
        <dbReference type="ARBA" id="ARBA00023002"/>
    </source>
</evidence>
<dbReference type="GO" id="GO:0046429">
    <property type="term" value="F:4-hydroxy-3-methylbut-2-en-1-yl diphosphate synthase activity (ferredoxin)"/>
    <property type="evidence" value="ECO:0007669"/>
    <property type="project" value="UniProtKB-UniRule"/>
</dbReference>
<keyword evidence="4 7" id="KW-0408">Iron</keyword>
<comment type="cofactor">
    <cofactor evidence="7">
        <name>[4Fe-4S] cluster</name>
        <dbReference type="ChEBI" id="CHEBI:49883"/>
    </cofactor>
    <text evidence="7">Binds 1 [4Fe-4S] cluster.</text>
</comment>
<dbReference type="eggNOG" id="COG0821">
    <property type="taxonomic scope" value="Bacteria"/>
</dbReference>
<dbReference type="SUPFAM" id="SSF51717">
    <property type="entry name" value="Dihydropteroate synthetase-like"/>
    <property type="match status" value="1"/>
</dbReference>
<dbReference type="STRING" id="742725.HMPREF9450_00112"/>
<dbReference type="EC" id="1.17.7.3" evidence="7"/>
<dbReference type="GO" id="GO:0019288">
    <property type="term" value="P:isopentenyl diphosphate biosynthetic process, methylerythritol 4-phosphate pathway"/>
    <property type="evidence" value="ECO:0007669"/>
    <property type="project" value="UniProtKB-UniRule"/>
</dbReference>
<comment type="function">
    <text evidence="7">Converts 2C-methyl-D-erythritol 2,4-cyclodiphosphate (ME-2,4cPP) into 1-hydroxy-2-methyl-2-(E)-butenyl 4-diphosphate.</text>
</comment>
<dbReference type="FunFam" id="3.30.413.10:FF:000006">
    <property type="entry name" value="4-hydroxy-3-methylbut-2-en-1-yl diphosphate synthase (flavodoxin)"/>
    <property type="match status" value="1"/>
</dbReference>
<keyword evidence="1 7" id="KW-0004">4Fe-4S</keyword>
<keyword evidence="2 7" id="KW-0479">Metal-binding</keyword>
<evidence type="ECO:0000256" key="7">
    <source>
        <dbReference type="HAMAP-Rule" id="MF_00159"/>
    </source>
</evidence>
<proteinExistence type="inferred from homology"/>
<dbReference type="InterPro" id="IPR017178">
    <property type="entry name" value="IspG_atypical"/>
</dbReference>
<organism evidence="10 11">
    <name type="scientific">Alistipes indistinctus YIT 12060</name>
    <dbReference type="NCBI Taxonomy" id="742725"/>
    <lineage>
        <taxon>Bacteria</taxon>
        <taxon>Pseudomonadati</taxon>
        <taxon>Bacteroidota</taxon>
        <taxon>Bacteroidia</taxon>
        <taxon>Bacteroidales</taxon>
        <taxon>Rikenellaceae</taxon>
        <taxon>Alistipes</taxon>
    </lineage>
</organism>
<dbReference type="Proteomes" id="UP000006008">
    <property type="component" value="Unassembled WGS sequence"/>
</dbReference>
<comment type="catalytic activity">
    <reaction evidence="7">
        <text>(2E)-4-hydroxy-3-methylbut-2-enyl diphosphate + oxidized [flavodoxin] + H2O + 2 H(+) = 2-C-methyl-D-erythritol 2,4-cyclic diphosphate + reduced [flavodoxin]</text>
        <dbReference type="Rhea" id="RHEA:43604"/>
        <dbReference type="Rhea" id="RHEA-COMP:10622"/>
        <dbReference type="Rhea" id="RHEA-COMP:10623"/>
        <dbReference type="ChEBI" id="CHEBI:15377"/>
        <dbReference type="ChEBI" id="CHEBI:15378"/>
        <dbReference type="ChEBI" id="CHEBI:57618"/>
        <dbReference type="ChEBI" id="CHEBI:58210"/>
        <dbReference type="ChEBI" id="CHEBI:58483"/>
        <dbReference type="ChEBI" id="CHEBI:128753"/>
        <dbReference type="EC" id="1.17.7.3"/>
    </reaction>
</comment>
<dbReference type="Pfam" id="PF04551">
    <property type="entry name" value="GcpE"/>
    <property type="match status" value="1"/>
</dbReference>
<feature type="domain" description="IspG TIM-barrel" evidence="8">
    <location>
        <begin position="16"/>
        <end position="264"/>
    </location>
</feature>
<dbReference type="OrthoDB" id="9803214at2"/>
<keyword evidence="11" id="KW-1185">Reference proteome</keyword>
<dbReference type="InterPro" id="IPR004588">
    <property type="entry name" value="IspG_bac-typ"/>
</dbReference>
<dbReference type="Gene3D" id="3.30.413.10">
    <property type="entry name" value="Sulfite Reductase Hemoprotein, domain 1"/>
    <property type="match status" value="1"/>
</dbReference>
<evidence type="ECO:0000313" key="10">
    <source>
        <dbReference type="EMBL" id="EHB93341.1"/>
    </source>
</evidence>
<dbReference type="Gene3D" id="3.20.20.20">
    <property type="entry name" value="Dihydropteroate synthase-like"/>
    <property type="match status" value="1"/>
</dbReference>
<evidence type="ECO:0000313" key="11">
    <source>
        <dbReference type="Proteomes" id="UP000006008"/>
    </source>
</evidence>
<name>G5H5A2_9BACT</name>
<gene>
    <name evidence="7" type="primary">ispG</name>
    <name evidence="10" type="ORF">HMPREF9450_00112</name>
</gene>